<name>A0ABQ1LXI5_9BACT</name>
<evidence type="ECO:0000256" key="1">
    <source>
        <dbReference type="SAM" id="Phobius"/>
    </source>
</evidence>
<dbReference type="Proteomes" id="UP000635885">
    <property type="component" value="Unassembled WGS sequence"/>
</dbReference>
<keyword evidence="3" id="KW-1185">Reference proteome</keyword>
<gene>
    <name evidence="2" type="ORF">GCM10010993_07570</name>
</gene>
<dbReference type="RefSeq" id="WP_188439869.1">
    <property type="nucleotide sequence ID" value="NZ_BMFD01000002.1"/>
</dbReference>
<organism evidence="2 3">
    <name type="scientific">Belliella aquatica</name>
    <dbReference type="NCBI Taxonomy" id="1323734"/>
    <lineage>
        <taxon>Bacteria</taxon>
        <taxon>Pseudomonadati</taxon>
        <taxon>Bacteroidota</taxon>
        <taxon>Cytophagia</taxon>
        <taxon>Cytophagales</taxon>
        <taxon>Cyclobacteriaceae</taxon>
        <taxon>Belliella</taxon>
    </lineage>
</organism>
<dbReference type="EMBL" id="BMFD01000002">
    <property type="protein sequence ID" value="GGC31151.1"/>
    <property type="molecule type" value="Genomic_DNA"/>
</dbReference>
<keyword evidence="1" id="KW-1133">Transmembrane helix</keyword>
<sequence>MKNLPKKNIFKVPENYFENLSDQIIEKNSNKRSQMIYFRSMAAAAVVLIGVALFVFRQDNIPTDNIHLSMSDDINLYINAGYWGAEEVLSLSENPNLILEQIIAEEWGNYNINEMEFEDDNWY</sequence>
<proteinExistence type="predicted"/>
<reference evidence="3" key="1">
    <citation type="journal article" date="2019" name="Int. J. Syst. Evol. Microbiol.">
        <title>The Global Catalogue of Microorganisms (GCM) 10K type strain sequencing project: providing services to taxonomists for standard genome sequencing and annotation.</title>
        <authorList>
            <consortium name="The Broad Institute Genomics Platform"/>
            <consortium name="The Broad Institute Genome Sequencing Center for Infectious Disease"/>
            <person name="Wu L."/>
            <person name="Ma J."/>
        </authorList>
    </citation>
    <scope>NUCLEOTIDE SEQUENCE [LARGE SCALE GENOMIC DNA]</scope>
    <source>
        <strain evidence="3">CGMCC 1.12479</strain>
    </source>
</reference>
<protein>
    <submittedName>
        <fullName evidence="2">Uncharacterized protein</fullName>
    </submittedName>
</protein>
<comment type="caution">
    <text evidence="2">The sequence shown here is derived from an EMBL/GenBank/DDBJ whole genome shotgun (WGS) entry which is preliminary data.</text>
</comment>
<feature type="transmembrane region" description="Helical" evidence="1">
    <location>
        <begin position="36"/>
        <end position="56"/>
    </location>
</feature>
<evidence type="ECO:0000313" key="2">
    <source>
        <dbReference type="EMBL" id="GGC31151.1"/>
    </source>
</evidence>
<keyword evidence="1" id="KW-0472">Membrane</keyword>
<keyword evidence="1" id="KW-0812">Transmembrane</keyword>
<accession>A0ABQ1LXI5</accession>
<evidence type="ECO:0000313" key="3">
    <source>
        <dbReference type="Proteomes" id="UP000635885"/>
    </source>
</evidence>